<keyword evidence="2" id="KW-1185">Reference proteome</keyword>
<gene>
    <name evidence="1" type="ORF">LLUT_LOCUS34828</name>
</gene>
<sequence length="134" mass="15986">MFCACRIRNKLWMILNRAFPPDMPKLNNRVCLVERAVEWKKNRESLWQASLRRNHSRRSGRRTTRSTERVLTLHIKGIKGIYKWNKEEELRCTARNYNAIVVGDYVRTHIKSWSSSPSLHRESKTLVLSLFWNS</sequence>
<dbReference type="Proteomes" id="UP001497480">
    <property type="component" value="Unassembled WGS sequence"/>
</dbReference>
<organism evidence="1 2">
    <name type="scientific">Lupinus luteus</name>
    <name type="common">European yellow lupine</name>
    <dbReference type="NCBI Taxonomy" id="3873"/>
    <lineage>
        <taxon>Eukaryota</taxon>
        <taxon>Viridiplantae</taxon>
        <taxon>Streptophyta</taxon>
        <taxon>Embryophyta</taxon>
        <taxon>Tracheophyta</taxon>
        <taxon>Spermatophyta</taxon>
        <taxon>Magnoliopsida</taxon>
        <taxon>eudicotyledons</taxon>
        <taxon>Gunneridae</taxon>
        <taxon>Pentapetalae</taxon>
        <taxon>rosids</taxon>
        <taxon>fabids</taxon>
        <taxon>Fabales</taxon>
        <taxon>Fabaceae</taxon>
        <taxon>Papilionoideae</taxon>
        <taxon>50 kb inversion clade</taxon>
        <taxon>genistoids sensu lato</taxon>
        <taxon>core genistoids</taxon>
        <taxon>Genisteae</taxon>
        <taxon>Lupinus</taxon>
    </lineage>
</organism>
<evidence type="ECO:0000313" key="2">
    <source>
        <dbReference type="Proteomes" id="UP001497480"/>
    </source>
</evidence>
<dbReference type="EMBL" id="CAXHTB010000025">
    <property type="protein sequence ID" value="CAL0333768.1"/>
    <property type="molecule type" value="Genomic_DNA"/>
</dbReference>
<comment type="caution">
    <text evidence="1">The sequence shown here is derived from an EMBL/GenBank/DDBJ whole genome shotgun (WGS) entry which is preliminary data.</text>
</comment>
<dbReference type="AlphaFoldDB" id="A0AAV1YIZ1"/>
<reference evidence="1 2" key="1">
    <citation type="submission" date="2024-03" db="EMBL/GenBank/DDBJ databases">
        <authorList>
            <person name="Martinez-Hernandez J."/>
        </authorList>
    </citation>
    <scope>NUCLEOTIDE SEQUENCE [LARGE SCALE GENOMIC DNA]</scope>
</reference>
<accession>A0AAV1YIZ1</accession>
<name>A0AAV1YIZ1_LUPLU</name>
<evidence type="ECO:0000313" key="1">
    <source>
        <dbReference type="EMBL" id="CAL0333768.1"/>
    </source>
</evidence>
<protein>
    <submittedName>
        <fullName evidence="1">Uncharacterized protein</fullName>
    </submittedName>
</protein>
<proteinExistence type="predicted"/>